<dbReference type="EMBL" id="CAJB01000413">
    <property type="protein sequence ID" value="CCH80206.1"/>
    <property type="molecule type" value="Genomic_DNA"/>
</dbReference>
<keyword evidence="3" id="KW-1185">Reference proteome</keyword>
<dbReference type="AlphaFoldDB" id="A0A077M388"/>
<keyword evidence="1" id="KW-1133">Transmembrane helix</keyword>
<keyword evidence="1" id="KW-0472">Membrane</keyword>
<dbReference type="Proteomes" id="UP000035721">
    <property type="component" value="Unassembled WGS sequence"/>
</dbReference>
<feature type="transmembrane region" description="Helical" evidence="1">
    <location>
        <begin position="66"/>
        <end position="84"/>
    </location>
</feature>
<feature type="transmembrane region" description="Helical" evidence="1">
    <location>
        <begin position="41"/>
        <end position="60"/>
    </location>
</feature>
<dbReference type="STRING" id="1194083.BN12_790035"/>
<evidence type="ECO:0000313" key="2">
    <source>
        <dbReference type="EMBL" id="CCH80206.1"/>
    </source>
</evidence>
<comment type="caution">
    <text evidence="2">The sequence shown here is derived from an EMBL/GenBank/DDBJ whole genome shotgun (WGS) entry which is preliminary data.</text>
</comment>
<name>A0A077M388_9MICO</name>
<proteinExistence type="predicted"/>
<reference evidence="2 3" key="1">
    <citation type="journal article" date="2013" name="ISME J.">
        <title>A metabolic model for members of the genus Tetrasphaera involved in enhanced biological phosphorus removal.</title>
        <authorList>
            <person name="Kristiansen R."/>
            <person name="Nguyen H.T.T."/>
            <person name="Saunders A.M."/>
            <person name="Nielsen J.L."/>
            <person name="Wimmer R."/>
            <person name="Le V.Q."/>
            <person name="McIlroy S.J."/>
            <person name="Petrovski S."/>
            <person name="Seviour R.J."/>
            <person name="Calteau A."/>
            <person name="Nielsen K.L."/>
            <person name="Nielsen P.H."/>
        </authorList>
    </citation>
    <scope>NUCLEOTIDE SEQUENCE [LARGE SCALE GENOMIC DNA]</scope>
    <source>
        <strain evidence="2 3">T1-X7</strain>
    </source>
</reference>
<gene>
    <name evidence="2" type="ORF">BN12_790035</name>
</gene>
<evidence type="ECO:0000256" key="1">
    <source>
        <dbReference type="SAM" id="Phobius"/>
    </source>
</evidence>
<protein>
    <submittedName>
        <fullName evidence="2">Uncharacterized protein</fullName>
    </submittedName>
</protein>
<accession>A0A077M388</accession>
<evidence type="ECO:0000313" key="3">
    <source>
        <dbReference type="Proteomes" id="UP000035721"/>
    </source>
</evidence>
<sequence>MILLMSVRRFKEASYMDPREWEPRIGSDALQHISKCRRASLAYLTWLYPAAFLAIGLSFFPWTRYAGYLLGGICIAAGIFLGSVRAVNIRKGINLVVAQLGDGKPRKPYLTLRCFSSVEAFDDWAARRRASESGSTRD</sequence>
<organism evidence="2 3">
    <name type="scientific">Nostocoides japonicum T1-X7</name>
    <dbReference type="NCBI Taxonomy" id="1194083"/>
    <lineage>
        <taxon>Bacteria</taxon>
        <taxon>Bacillati</taxon>
        <taxon>Actinomycetota</taxon>
        <taxon>Actinomycetes</taxon>
        <taxon>Micrococcales</taxon>
        <taxon>Intrasporangiaceae</taxon>
        <taxon>Nostocoides</taxon>
    </lineage>
</organism>
<keyword evidence="1" id="KW-0812">Transmembrane</keyword>